<dbReference type="Proteomes" id="UP000007039">
    <property type="component" value="Chromosome"/>
</dbReference>
<keyword evidence="3" id="KW-1185">Reference proteome</keyword>
<dbReference type="PANTHER" id="PTHR47738">
    <property type="entry name" value="PTS SYSTEM FRUCTOSE-LIKE EIIA COMPONENT-RELATED"/>
    <property type="match status" value="1"/>
</dbReference>
<feature type="domain" description="PTS EIIA type-2" evidence="1">
    <location>
        <begin position="3"/>
        <end position="148"/>
    </location>
</feature>
<dbReference type="SUPFAM" id="SSF55804">
    <property type="entry name" value="Phoshotransferase/anion transport protein"/>
    <property type="match status" value="1"/>
</dbReference>
<dbReference type="AlphaFoldDB" id="E4TK60"/>
<dbReference type="HOGENOM" id="CLU_072531_5_2_0"/>
<proteinExistence type="predicted"/>
<dbReference type="InterPro" id="IPR002178">
    <property type="entry name" value="PTS_EIIA_type-2_dom"/>
</dbReference>
<evidence type="ECO:0000259" key="1">
    <source>
        <dbReference type="PROSITE" id="PS51094"/>
    </source>
</evidence>
<dbReference type="eggNOG" id="COG1762">
    <property type="taxonomic scope" value="Bacteria"/>
</dbReference>
<reference evidence="2" key="2">
    <citation type="journal article" date="2011" name="Stand. Genomic Sci.">
        <title>Complete genome sequence of Calditerrivibrio nitroreducens type strain (Yu37-1).</title>
        <authorList>
            <person name="Pitluck S."/>
            <person name="Sikorski J."/>
            <person name="Zeytun A."/>
            <person name="Lapidus A."/>
            <person name="Nolan M."/>
            <person name="Lucas S."/>
            <person name="Hammon N."/>
            <person name="Deshpande S."/>
            <person name="Cheng J.F."/>
            <person name="Tapia R."/>
            <person name="Han C."/>
            <person name="Goodwin L."/>
            <person name="Liolios K."/>
            <person name="Pagani I."/>
            <person name="Ivanova N."/>
            <person name="Mavromatis K."/>
            <person name="Pati A."/>
            <person name="Chen A."/>
            <person name="Palaniappan K."/>
            <person name="Hauser L."/>
            <person name="Chang Y.J."/>
            <person name="Jeffries C.D."/>
            <person name="Detter J.C."/>
            <person name="Brambilla E."/>
            <person name="Djao O.D."/>
            <person name="Rohde M."/>
            <person name="Spring S."/>
            <person name="Goker M."/>
            <person name="Woyke T."/>
            <person name="Bristow J."/>
            <person name="Eisen J.A."/>
            <person name="Markowitz V."/>
            <person name="Hugenholtz P."/>
            <person name="Kyrpides N.C."/>
            <person name="Klenk H.P."/>
            <person name="Land M."/>
        </authorList>
    </citation>
    <scope>NUCLEOTIDE SEQUENCE [LARGE SCALE GENOMIC DNA]</scope>
    <source>
        <strain evidence="2">DSM 19672</strain>
    </source>
</reference>
<dbReference type="KEGG" id="cni:Calni_1428"/>
<dbReference type="InterPro" id="IPR051541">
    <property type="entry name" value="PTS_SugarTrans_NitroReg"/>
</dbReference>
<evidence type="ECO:0000313" key="2">
    <source>
        <dbReference type="EMBL" id="ADR19336.1"/>
    </source>
</evidence>
<dbReference type="OrthoDB" id="95460at2"/>
<dbReference type="GO" id="GO:0030295">
    <property type="term" value="F:protein kinase activator activity"/>
    <property type="evidence" value="ECO:0007669"/>
    <property type="project" value="TreeGrafter"/>
</dbReference>
<accession>E4TK60</accession>
<dbReference type="STRING" id="768670.Calni_1428"/>
<dbReference type="Gene3D" id="3.40.930.10">
    <property type="entry name" value="Mannitol-specific EII, Chain A"/>
    <property type="match status" value="1"/>
</dbReference>
<sequence length="163" mass="18247">MQKIFDDPKTILVIEEDFEKNQLIRKVVEYAHAINIVEDIEAAYNAVIKRESMGSTAIGDGVAIPHAKLPFVVGINIIFCYLPNGVDFDAVDHNKVRYLFLILSQEKETTLHLKALAAISKLIKNTGFINQLSGEMELIRIHSILKECWGRCCEKDTGTGTSL</sequence>
<dbReference type="InterPro" id="IPR016152">
    <property type="entry name" value="PTrfase/Anion_transptr"/>
</dbReference>
<organism evidence="2 3">
    <name type="scientific">Calditerrivibrio nitroreducens (strain DSM 19672 / NBRC 101217 / Yu37-1)</name>
    <dbReference type="NCBI Taxonomy" id="768670"/>
    <lineage>
        <taxon>Bacteria</taxon>
        <taxon>Pseudomonadati</taxon>
        <taxon>Deferribacterota</taxon>
        <taxon>Deferribacteres</taxon>
        <taxon>Deferribacterales</taxon>
        <taxon>Calditerrivibrionaceae</taxon>
    </lineage>
</organism>
<gene>
    <name evidence="2" type="ordered locus">Calni_1428</name>
</gene>
<dbReference type="Pfam" id="PF00359">
    <property type="entry name" value="PTS_EIIA_2"/>
    <property type="match status" value="1"/>
</dbReference>
<name>E4TK60_CALNY</name>
<dbReference type="RefSeq" id="WP_013451547.1">
    <property type="nucleotide sequence ID" value="NC_014758.1"/>
</dbReference>
<dbReference type="PROSITE" id="PS00372">
    <property type="entry name" value="PTS_EIIA_TYPE_2_HIS"/>
    <property type="match status" value="1"/>
</dbReference>
<dbReference type="PANTHER" id="PTHR47738:SF1">
    <property type="entry name" value="NITROGEN REGULATORY PROTEIN"/>
    <property type="match status" value="1"/>
</dbReference>
<dbReference type="PROSITE" id="PS51094">
    <property type="entry name" value="PTS_EIIA_TYPE_2"/>
    <property type="match status" value="1"/>
</dbReference>
<evidence type="ECO:0000313" key="3">
    <source>
        <dbReference type="Proteomes" id="UP000007039"/>
    </source>
</evidence>
<dbReference type="EMBL" id="CP002347">
    <property type="protein sequence ID" value="ADR19336.1"/>
    <property type="molecule type" value="Genomic_DNA"/>
</dbReference>
<protein>
    <submittedName>
        <fullName evidence="2">Putative PTS IIA-like nitrogen-regulatory protein PtsN</fullName>
    </submittedName>
</protein>
<reference key="1">
    <citation type="submission" date="2010-11" db="EMBL/GenBank/DDBJ databases">
        <title>The complete genome of chromosome of Calditerrivibrio nitroreducens DSM 19672.</title>
        <authorList>
            <consortium name="US DOE Joint Genome Institute (JGI-PGF)"/>
            <person name="Lucas S."/>
            <person name="Copeland A."/>
            <person name="Lapidus A."/>
            <person name="Bruce D."/>
            <person name="Goodwin L."/>
            <person name="Pitluck S."/>
            <person name="Kyrpides N."/>
            <person name="Mavromatis K."/>
            <person name="Ivanova N."/>
            <person name="Mikhailova N."/>
            <person name="Zeytun A."/>
            <person name="Brettin T."/>
            <person name="Detter J.C."/>
            <person name="Tapia R."/>
            <person name="Han C."/>
            <person name="Land M."/>
            <person name="Hauser L."/>
            <person name="Markowitz V."/>
            <person name="Cheng J.-F."/>
            <person name="Hugenholtz P."/>
            <person name="Woyke T."/>
            <person name="Wu D."/>
            <person name="Spring S."/>
            <person name="Schroeder M."/>
            <person name="Brambilla E."/>
            <person name="Klenk H.-P."/>
            <person name="Eisen J.A."/>
        </authorList>
    </citation>
    <scope>NUCLEOTIDE SEQUENCE [LARGE SCALE GENOMIC DNA]</scope>
    <source>
        <strain>DSM 19672</strain>
    </source>
</reference>
<dbReference type="CDD" id="cd00211">
    <property type="entry name" value="PTS_IIA_fru"/>
    <property type="match status" value="1"/>
</dbReference>